<dbReference type="InterPro" id="IPR023614">
    <property type="entry name" value="Porin_dom_sf"/>
</dbReference>
<keyword evidence="10" id="KW-0998">Cell outer membrane</keyword>
<keyword evidence="3" id="KW-0813">Transport</keyword>
<evidence type="ECO:0000256" key="1">
    <source>
        <dbReference type="ARBA" id="ARBA00004571"/>
    </source>
</evidence>
<protein>
    <submittedName>
        <fullName evidence="13">Porin</fullName>
    </submittedName>
</protein>
<dbReference type="GO" id="GO:0009279">
    <property type="term" value="C:cell outer membrane"/>
    <property type="evidence" value="ECO:0007669"/>
    <property type="project" value="UniProtKB-SubCell"/>
</dbReference>
<accession>A0A9X8CYH2</accession>
<name>A0A9X8CYH2_9BURK</name>
<dbReference type="CDD" id="cd00342">
    <property type="entry name" value="gram_neg_porins"/>
    <property type="match status" value="1"/>
</dbReference>
<dbReference type="Pfam" id="PF13609">
    <property type="entry name" value="Porin_4"/>
    <property type="match status" value="1"/>
</dbReference>
<dbReference type="InterPro" id="IPR033900">
    <property type="entry name" value="Gram_neg_porin_domain"/>
</dbReference>
<dbReference type="InterPro" id="IPR050298">
    <property type="entry name" value="Gram-neg_bact_OMP"/>
</dbReference>
<dbReference type="AlphaFoldDB" id="A0A9X8CYH2"/>
<keyword evidence="7" id="KW-0406">Ion transport</keyword>
<keyword evidence="14" id="KW-1185">Reference proteome</keyword>
<evidence type="ECO:0000256" key="8">
    <source>
        <dbReference type="ARBA" id="ARBA00023114"/>
    </source>
</evidence>
<evidence type="ECO:0000256" key="11">
    <source>
        <dbReference type="SAM" id="SignalP"/>
    </source>
</evidence>
<keyword evidence="8" id="KW-0626">Porin</keyword>
<dbReference type="PANTHER" id="PTHR34501:SF9">
    <property type="entry name" value="MAJOR OUTER MEMBRANE PROTEIN P.IA"/>
    <property type="match status" value="1"/>
</dbReference>
<dbReference type="GO" id="GO:0015288">
    <property type="term" value="F:porin activity"/>
    <property type="evidence" value="ECO:0007669"/>
    <property type="project" value="UniProtKB-KW"/>
</dbReference>
<evidence type="ECO:0000256" key="4">
    <source>
        <dbReference type="ARBA" id="ARBA00022452"/>
    </source>
</evidence>
<evidence type="ECO:0000256" key="7">
    <source>
        <dbReference type="ARBA" id="ARBA00023065"/>
    </source>
</evidence>
<evidence type="ECO:0000313" key="14">
    <source>
        <dbReference type="Proteomes" id="UP000265619"/>
    </source>
</evidence>
<proteinExistence type="predicted"/>
<dbReference type="PANTHER" id="PTHR34501">
    <property type="entry name" value="PROTEIN YDDL-RELATED"/>
    <property type="match status" value="1"/>
</dbReference>
<feature type="signal peptide" evidence="11">
    <location>
        <begin position="1"/>
        <end position="33"/>
    </location>
</feature>
<comment type="subcellular location">
    <subcellularLocation>
        <location evidence="1">Cell outer membrane</location>
        <topology evidence="1">Multi-pass membrane protein</topology>
    </subcellularLocation>
</comment>
<keyword evidence="4" id="KW-1134">Transmembrane beta strand</keyword>
<dbReference type="OrthoDB" id="6975458at2"/>
<keyword evidence="5" id="KW-0812">Transmembrane</keyword>
<evidence type="ECO:0000259" key="12">
    <source>
        <dbReference type="Pfam" id="PF13609"/>
    </source>
</evidence>
<sequence length="353" mass="37153">MPDFNRGDIKMSHKIQKSVALGALLACSAAAFAQSNVTAYGRADAGVYHQSRSNPGANQWTLSSDTSYFGLRGNEDLGGGLSATFKLESQVDLSSGASSTAFFNREAYVGLSDRRLGTLQLGSMWGPSVWISGKADAFGRAQLGAVQTLLQGANNRGNTFKFDNAVQYISPRIGNVFGRAYVQAAEGAATGRNYALALDYTSGPAFLGLAFDSAQIAGPTVGLAAPAVRAKTLGIGGAYNFGLVRVHGYYQRNQIPGLADANSANASAAIPFGSGEFRLALGRWSRPGDASAQRVALGYAHFLSKRTQIYGTFAQLKNGSRSTTMLFPISQDSAPAVAGQDVKAFGIGMRHMF</sequence>
<feature type="domain" description="Porin" evidence="12">
    <location>
        <begin position="20"/>
        <end position="318"/>
    </location>
</feature>
<reference evidence="13 14" key="1">
    <citation type="submission" date="2018-09" db="EMBL/GenBank/DDBJ databases">
        <title>Acidovorax cavernicola nov. sp. isolated from Gruta de las Maravillas (Aracena, Spain).</title>
        <authorList>
            <person name="Jurado V."/>
            <person name="Gutierrez-Patricio S."/>
            <person name="Gonzalez-Pimentel J.L."/>
            <person name="Miller A.Z."/>
            <person name="Laiz L."/>
            <person name="Saiz-Jimenez C."/>
        </authorList>
    </citation>
    <scope>NUCLEOTIDE SEQUENCE [LARGE SCALE GENOMIC DNA]</scope>
    <source>
        <strain evidence="13 14">1011MAR4D40.2</strain>
    </source>
</reference>
<evidence type="ECO:0000256" key="5">
    <source>
        <dbReference type="ARBA" id="ARBA00022692"/>
    </source>
</evidence>
<dbReference type="Gene3D" id="2.40.160.10">
    <property type="entry name" value="Porin"/>
    <property type="match status" value="1"/>
</dbReference>
<gene>
    <name evidence="13" type="ORF">D3H34_31455</name>
</gene>
<keyword evidence="6 11" id="KW-0732">Signal</keyword>
<comment type="subunit">
    <text evidence="2">Homotrimer.</text>
</comment>
<evidence type="ECO:0000256" key="10">
    <source>
        <dbReference type="ARBA" id="ARBA00023237"/>
    </source>
</evidence>
<dbReference type="GO" id="GO:0046930">
    <property type="term" value="C:pore complex"/>
    <property type="evidence" value="ECO:0007669"/>
    <property type="project" value="UniProtKB-KW"/>
</dbReference>
<organism evidence="13 14">
    <name type="scientific">Acidovorax cavernicola</name>
    <dbReference type="NCBI Taxonomy" id="1675792"/>
    <lineage>
        <taxon>Bacteria</taxon>
        <taxon>Pseudomonadati</taxon>
        <taxon>Pseudomonadota</taxon>
        <taxon>Betaproteobacteria</taxon>
        <taxon>Burkholderiales</taxon>
        <taxon>Comamonadaceae</taxon>
        <taxon>Acidovorax</taxon>
    </lineage>
</organism>
<evidence type="ECO:0000313" key="13">
    <source>
        <dbReference type="EMBL" id="RIX71896.1"/>
    </source>
</evidence>
<dbReference type="GO" id="GO:0006811">
    <property type="term" value="P:monoatomic ion transport"/>
    <property type="evidence" value="ECO:0007669"/>
    <property type="project" value="UniProtKB-KW"/>
</dbReference>
<feature type="chain" id="PRO_5040928609" evidence="11">
    <location>
        <begin position="34"/>
        <end position="353"/>
    </location>
</feature>
<evidence type="ECO:0000256" key="3">
    <source>
        <dbReference type="ARBA" id="ARBA00022448"/>
    </source>
</evidence>
<dbReference type="Proteomes" id="UP000265619">
    <property type="component" value="Unassembled WGS sequence"/>
</dbReference>
<keyword evidence="9" id="KW-0472">Membrane</keyword>
<evidence type="ECO:0000256" key="9">
    <source>
        <dbReference type="ARBA" id="ARBA00023136"/>
    </source>
</evidence>
<comment type="caution">
    <text evidence="13">The sequence shown here is derived from an EMBL/GenBank/DDBJ whole genome shotgun (WGS) entry which is preliminary data.</text>
</comment>
<evidence type="ECO:0000256" key="2">
    <source>
        <dbReference type="ARBA" id="ARBA00011233"/>
    </source>
</evidence>
<dbReference type="EMBL" id="QXMN01000123">
    <property type="protein sequence ID" value="RIX71896.1"/>
    <property type="molecule type" value="Genomic_DNA"/>
</dbReference>
<dbReference type="SUPFAM" id="SSF56935">
    <property type="entry name" value="Porins"/>
    <property type="match status" value="1"/>
</dbReference>
<evidence type="ECO:0000256" key="6">
    <source>
        <dbReference type="ARBA" id="ARBA00022729"/>
    </source>
</evidence>